<dbReference type="PANTHER" id="PTHR10039:SF10">
    <property type="entry name" value="NACHT DOMAIN-CONTAINING PROTEIN"/>
    <property type="match status" value="1"/>
</dbReference>
<accession>A0A2K3Q8R1</accession>
<dbReference type="Pfam" id="PF24883">
    <property type="entry name" value="NPHP3_N"/>
    <property type="match status" value="1"/>
</dbReference>
<sequence>MLRNSAEAGNEKPEVITPRPRDAPPSVNDVASGKTGDSNCWESAYQEALHSFGSSDNEHETHAIGNSPDVNELLSILRREREGLSESSWFQKGLEKLRGPLGNVDFLLHLGRAVASLDPTASTAVGILSAVTTIAVGACGAAETVGNNIVEMIKVMPIVDRCDIIHQSDRSEHIRQALVDVYKEVITFYLETHKLLNSKAFTAKATVRQLSGELDKATRGFNGAANRLKDMIYLATKEDTLEIKEGIRTLQGISPSWPTLQSNRPLIMPNVQVDGRINTERFQQIGGYHDRMKRIRNDEACQWIFRDASFGSWLSAPTSQYLTFFGVLGCGKSVTTSCIVDYLEDKAKAEFPHPLILHHYCKIELGSTGSECIYISLLRQMLTKQRRLYLAFQAWYDEELGSGTTEPMLSIPALESFLIKCYEYCGRPLYVVLDGLDECDEDTCRGLISFLDRLRKLSLSREGSPPLKVMFSSRNQVSVRRLLSNSPSVSWFQSLSRDRLIAEHHINMELSHLPPESKSWLIRTLPELSHGSALWIYLVVKNVRASYLNELHSVRKLIDGFPAYSKISETYASLFDRITGKDEDTRNCLSLALETLATAQRPMDVAELSYAVALDASSGDFTTLSALAGNVEPKRVRELIGPFVTSIHIDYSVEGNAAPILEQVALIHQSLTQLVQLARPSNWTDDLKGPQSSADKKKERQAVRKRELHGQLLRSCVGYLLLDEFDKIALLSPQHRSEEAVFDLPFYEAQPDEERFLDPVASGFGPFFTYAACHWLAHAELAAQDSLPSVAELVKLSAVTSKRRENWVEQYCRPDCTRGRKFEMPYRDPLAIAACFGSSALLAEMLDEDLDDWDTFVADDPMLEAERLMLEYGRLATYRSLFQHPKARQSKFFFLATTAYFDHSHRVPSTHLCEDAEEWEKLFGLVYEGADVLVDERLGNGLLCHAAKLGCMPMLRSLFGAASRNASLRAEMLRNGEVEAPRHMSVGEAVRWNQFAAAKFLLQQPGIGTHTRYRNSAGDNVYHLAAESDCGGEMARLLFEHFNEGVDERNGDGQTPLDIAVFFPNRLEFAQALVRIGHVDIRGGRSAEMYRPLRVAVRRCNQAWCSFLVDECGADPSTVLELDADGNSRFVDILDDIPGFEEESRERKQSMLEFICSLAKTKAGKRHRMLAVPGHDKTGMAGDEQP</sequence>
<organism evidence="4 5">
    <name type="scientific">Tolypocladium capitatum</name>
    <dbReference type="NCBI Taxonomy" id="45235"/>
    <lineage>
        <taxon>Eukaryota</taxon>
        <taxon>Fungi</taxon>
        <taxon>Dikarya</taxon>
        <taxon>Ascomycota</taxon>
        <taxon>Pezizomycotina</taxon>
        <taxon>Sordariomycetes</taxon>
        <taxon>Hypocreomycetidae</taxon>
        <taxon>Hypocreales</taxon>
        <taxon>Ophiocordycipitaceae</taxon>
        <taxon>Tolypocladium</taxon>
    </lineage>
</organism>
<dbReference type="InterPro" id="IPR056884">
    <property type="entry name" value="NPHP3-like_N"/>
</dbReference>
<name>A0A2K3Q8R1_9HYPO</name>
<dbReference type="SUPFAM" id="SSF52540">
    <property type="entry name" value="P-loop containing nucleoside triphosphate hydrolases"/>
    <property type="match status" value="1"/>
</dbReference>
<comment type="caution">
    <text evidence="4">The sequence shown here is derived from an EMBL/GenBank/DDBJ whole genome shotgun (WGS) entry which is preliminary data.</text>
</comment>
<evidence type="ECO:0000313" key="5">
    <source>
        <dbReference type="Proteomes" id="UP000236621"/>
    </source>
</evidence>
<feature type="compositionally biased region" description="Basic and acidic residues" evidence="2">
    <location>
        <begin position="9"/>
        <end position="22"/>
    </location>
</feature>
<feature type="region of interest" description="Disordered" evidence="2">
    <location>
        <begin position="1"/>
        <end position="38"/>
    </location>
</feature>
<evidence type="ECO:0000256" key="2">
    <source>
        <dbReference type="SAM" id="MobiDB-lite"/>
    </source>
</evidence>
<protein>
    <recommendedName>
        <fullName evidence="3">Nephrocystin 3-like N-terminal domain-containing protein</fullName>
    </recommendedName>
</protein>
<dbReference type="AlphaFoldDB" id="A0A2K3Q8R1"/>
<dbReference type="SUPFAM" id="SSF48403">
    <property type="entry name" value="Ankyrin repeat"/>
    <property type="match status" value="1"/>
</dbReference>
<keyword evidence="5" id="KW-1185">Reference proteome</keyword>
<dbReference type="OrthoDB" id="4920872at2759"/>
<dbReference type="InterPro" id="IPR036770">
    <property type="entry name" value="Ankyrin_rpt-contain_sf"/>
</dbReference>
<evidence type="ECO:0000259" key="3">
    <source>
        <dbReference type="Pfam" id="PF24883"/>
    </source>
</evidence>
<dbReference type="InterPro" id="IPR027417">
    <property type="entry name" value="P-loop_NTPase"/>
</dbReference>
<dbReference type="PANTHER" id="PTHR10039">
    <property type="entry name" value="AMELOGENIN"/>
    <property type="match status" value="1"/>
</dbReference>
<dbReference type="Gene3D" id="1.25.40.20">
    <property type="entry name" value="Ankyrin repeat-containing domain"/>
    <property type="match status" value="1"/>
</dbReference>
<dbReference type="EMBL" id="NRSZ01001005">
    <property type="protein sequence ID" value="PNY23946.1"/>
    <property type="molecule type" value="Genomic_DNA"/>
</dbReference>
<reference evidence="4 5" key="1">
    <citation type="submission" date="2017-08" db="EMBL/GenBank/DDBJ databases">
        <title>Harnessing the power of phylogenomics to disentangle the directionality and signatures of interkingdom host jumping in the parasitic fungal genus Tolypocladium.</title>
        <authorList>
            <person name="Quandt C.A."/>
            <person name="Patterson W."/>
            <person name="Spatafora J.W."/>
        </authorList>
    </citation>
    <scope>NUCLEOTIDE SEQUENCE [LARGE SCALE GENOMIC DNA]</scope>
    <source>
        <strain evidence="4 5">CBS 113982</strain>
    </source>
</reference>
<dbReference type="Proteomes" id="UP000236621">
    <property type="component" value="Unassembled WGS sequence"/>
</dbReference>
<feature type="domain" description="Nephrocystin 3-like N-terminal" evidence="3">
    <location>
        <begin position="300"/>
        <end position="474"/>
    </location>
</feature>
<evidence type="ECO:0000313" key="4">
    <source>
        <dbReference type="EMBL" id="PNY23946.1"/>
    </source>
</evidence>
<evidence type="ECO:0000256" key="1">
    <source>
        <dbReference type="ARBA" id="ARBA00022737"/>
    </source>
</evidence>
<dbReference type="Gene3D" id="3.40.50.300">
    <property type="entry name" value="P-loop containing nucleotide triphosphate hydrolases"/>
    <property type="match status" value="1"/>
</dbReference>
<keyword evidence="1" id="KW-0677">Repeat</keyword>
<gene>
    <name evidence="4" type="ORF">TCAP_06114</name>
</gene>
<proteinExistence type="predicted"/>